<evidence type="ECO:0000313" key="2">
    <source>
        <dbReference type="Proteomes" id="UP000040841"/>
    </source>
</evidence>
<evidence type="ECO:0000313" key="1">
    <source>
        <dbReference type="EMBL" id="CNH28882.1"/>
    </source>
</evidence>
<comment type="caution">
    <text evidence="1">The sequence shown here is derived from an EMBL/GenBank/DDBJ whole genome shotgun (WGS) entry which is preliminary data.</text>
</comment>
<name>A0AA36LI23_YERMO</name>
<reference evidence="1 2" key="1">
    <citation type="submission" date="2015-03" db="EMBL/GenBank/DDBJ databases">
        <authorList>
            <consortium name="Pathogen Informatics"/>
            <person name="Murphy D."/>
        </authorList>
    </citation>
    <scope>NUCLEOTIDE SEQUENCE [LARGE SCALE GENOMIC DNA]</scope>
    <source>
        <strain evidence="1 2">FE82747</strain>
    </source>
</reference>
<organism evidence="1 2">
    <name type="scientific">Yersinia mollaretii</name>
    <dbReference type="NCBI Taxonomy" id="33060"/>
    <lineage>
        <taxon>Bacteria</taxon>
        <taxon>Pseudomonadati</taxon>
        <taxon>Pseudomonadota</taxon>
        <taxon>Gammaproteobacteria</taxon>
        <taxon>Enterobacterales</taxon>
        <taxon>Yersiniaceae</taxon>
        <taxon>Yersinia</taxon>
    </lineage>
</organism>
<protein>
    <submittedName>
        <fullName evidence="1">Transposase</fullName>
    </submittedName>
</protein>
<gene>
    <name evidence="1" type="ORF">ERS008502_00029</name>
</gene>
<dbReference type="EMBL" id="CQBM01000001">
    <property type="protein sequence ID" value="CNH28882.1"/>
    <property type="molecule type" value="Genomic_DNA"/>
</dbReference>
<dbReference type="RefSeq" id="WP_049677726.1">
    <property type="nucleotide sequence ID" value="NZ_CABHYS010000038.1"/>
</dbReference>
<dbReference type="AlphaFoldDB" id="A0AA36LI23"/>
<proteinExistence type="predicted"/>
<accession>A0AA36LI23</accession>
<dbReference type="Proteomes" id="UP000040841">
    <property type="component" value="Unassembled WGS sequence"/>
</dbReference>
<sequence length="62" mass="7057">MTIAESLKLEGFKEGFMEGFIESYKKNQQEQILKIAHSLLAEGVDRTLVKEVTGLRDEDLTQ</sequence>